<evidence type="ECO:0000313" key="1">
    <source>
        <dbReference type="EMBL" id="MBA0730602.1"/>
    </source>
</evidence>
<dbReference type="AlphaFoldDB" id="A0A7J9B330"/>
<sequence>MMRAGSHLPVSIPVGNAAKKERGGGASRSAMFPWPRFGSTPFPFSSCFASSLSGGCLVQVYISPLPLFAYQETVSDAYFLCTCLIFFLFLGLKAVNVEIKDGRIVAIHHVEMPLPLSDSQIDVSLLASAASPVASVLQNLTVIDESSVLASD</sequence>
<dbReference type="Proteomes" id="UP000593574">
    <property type="component" value="Unassembled WGS sequence"/>
</dbReference>
<comment type="caution">
    <text evidence="1">The sequence shown here is derived from an EMBL/GenBank/DDBJ whole genome shotgun (WGS) entry which is preliminary data.</text>
</comment>
<accession>A0A7J9B330</accession>
<organism evidence="1 2">
    <name type="scientific">Gossypium laxum</name>
    <dbReference type="NCBI Taxonomy" id="34288"/>
    <lineage>
        <taxon>Eukaryota</taxon>
        <taxon>Viridiplantae</taxon>
        <taxon>Streptophyta</taxon>
        <taxon>Embryophyta</taxon>
        <taxon>Tracheophyta</taxon>
        <taxon>Spermatophyta</taxon>
        <taxon>Magnoliopsida</taxon>
        <taxon>eudicotyledons</taxon>
        <taxon>Gunneridae</taxon>
        <taxon>Pentapetalae</taxon>
        <taxon>rosids</taxon>
        <taxon>malvids</taxon>
        <taxon>Malvales</taxon>
        <taxon>Malvaceae</taxon>
        <taxon>Malvoideae</taxon>
        <taxon>Gossypium</taxon>
    </lineage>
</organism>
<name>A0A7J9B330_9ROSI</name>
<proteinExistence type="predicted"/>
<evidence type="ECO:0000313" key="2">
    <source>
        <dbReference type="Proteomes" id="UP000593574"/>
    </source>
</evidence>
<gene>
    <name evidence="1" type="ORF">Golax_023047</name>
</gene>
<protein>
    <submittedName>
        <fullName evidence="1">Uncharacterized protein</fullName>
    </submittedName>
</protein>
<keyword evidence="2" id="KW-1185">Reference proteome</keyword>
<dbReference type="EMBL" id="JABEZV010446164">
    <property type="protein sequence ID" value="MBA0730602.1"/>
    <property type="molecule type" value="Genomic_DNA"/>
</dbReference>
<reference evidence="1 2" key="1">
    <citation type="journal article" date="2019" name="Genome Biol. Evol.">
        <title>Insights into the evolution of the New World diploid cottons (Gossypium, subgenus Houzingenia) based on genome sequencing.</title>
        <authorList>
            <person name="Grover C.E."/>
            <person name="Arick M.A. 2nd"/>
            <person name="Thrash A."/>
            <person name="Conover J.L."/>
            <person name="Sanders W.S."/>
            <person name="Peterson D.G."/>
            <person name="Frelichowski J.E."/>
            <person name="Scheffler J.A."/>
            <person name="Scheffler B.E."/>
            <person name="Wendel J.F."/>
        </authorList>
    </citation>
    <scope>NUCLEOTIDE SEQUENCE [LARGE SCALE GENOMIC DNA]</scope>
    <source>
        <strain evidence="1">4</strain>
        <tissue evidence="1">Leaf</tissue>
    </source>
</reference>